<evidence type="ECO:0000313" key="3">
    <source>
        <dbReference type="Proteomes" id="UP000824110"/>
    </source>
</evidence>
<proteinExistence type="predicted"/>
<feature type="coiled-coil region" evidence="1">
    <location>
        <begin position="52"/>
        <end position="86"/>
    </location>
</feature>
<gene>
    <name evidence="2" type="ORF">IAB69_04300</name>
</gene>
<sequence>MVVAKAENDNIALQNQIIQIKAANDILQKTVVKTQEENSVLAENVAEVKKDNVGLRRYISEINENIRQLKEKSVTLTAERDSAKEDVQAIKTSISYKVGRVITYFPRKIRDLLKPKKK</sequence>
<keyword evidence="1" id="KW-0175">Coiled coil</keyword>
<dbReference type="Proteomes" id="UP000824110">
    <property type="component" value="Unassembled WGS sequence"/>
</dbReference>
<dbReference type="EMBL" id="DVNE01000042">
    <property type="protein sequence ID" value="HIU61850.1"/>
    <property type="molecule type" value="Genomic_DNA"/>
</dbReference>
<organism evidence="2 3">
    <name type="scientific">Candidatus Coproplasma excrementigallinarum</name>
    <dbReference type="NCBI Taxonomy" id="2840747"/>
    <lineage>
        <taxon>Bacteria</taxon>
        <taxon>Bacillati</taxon>
        <taxon>Bacillota</taxon>
        <taxon>Clostridia</taxon>
        <taxon>Eubacteriales</taxon>
        <taxon>Candidatus Coproplasma</taxon>
    </lineage>
</organism>
<name>A0A9D1SJ43_9FIRM</name>
<evidence type="ECO:0000313" key="2">
    <source>
        <dbReference type="EMBL" id="HIU61850.1"/>
    </source>
</evidence>
<dbReference type="AlphaFoldDB" id="A0A9D1SJ43"/>
<comment type="caution">
    <text evidence="2">The sequence shown here is derived from an EMBL/GenBank/DDBJ whole genome shotgun (WGS) entry which is preliminary data.</text>
</comment>
<evidence type="ECO:0000256" key="1">
    <source>
        <dbReference type="SAM" id="Coils"/>
    </source>
</evidence>
<reference evidence="2" key="2">
    <citation type="journal article" date="2021" name="PeerJ">
        <title>Extensive microbial diversity within the chicken gut microbiome revealed by metagenomics and culture.</title>
        <authorList>
            <person name="Gilroy R."/>
            <person name="Ravi A."/>
            <person name="Getino M."/>
            <person name="Pursley I."/>
            <person name="Horton D.L."/>
            <person name="Alikhan N.F."/>
            <person name="Baker D."/>
            <person name="Gharbi K."/>
            <person name="Hall N."/>
            <person name="Watson M."/>
            <person name="Adriaenssens E.M."/>
            <person name="Foster-Nyarko E."/>
            <person name="Jarju S."/>
            <person name="Secka A."/>
            <person name="Antonio M."/>
            <person name="Oren A."/>
            <person name="Chaudhuri R.R."/>
            <person name="La Ragione R."/>
            <person name="Hildebrand F."/>
            <person name="Pallen M.J."/>
        </authorList>
    </citation>
    <scope>NUCLEOTIDE SEQUENCE</scope>
    <source>
        <strain evidence="2">CHK195-12923</strain>
    </source>
</reference>
<protein>
    <submittedName>
        <fullName evidence="2">Uncharacterized protein</fullName>
    </submittedName>
</protein>
<accession>A0A9D1SJ43</accession>
<reference evidence="2" key="1">
    <citation type="submission" date="2020-10" db="EMBL/GenBank/DDBJ databases">
        <authorList>
            <person name="Gilroy R."/>
        </authorList>
    </citation>
    <scope>NUCLEOTIDE SEQUENCE</scope>
    <source>
        <strain evidence="2">CHK195-12923</strain>
    </source>
</reference>